<dbReference type="InterPro" id="IPR046662">
    <property type="entry name" value="DUF6771"/>
</dbReference>
<evidence type="ECO:0000313" key="2">
    <source>
        <dbReference type="Proteomes" id="UP000253918"/>
    </source>
</evidence>
<protein>
    <submittedName>
        <fullName evidence="1">Uncharacterized protein</fullName>
    </submittedName>
</protein>
<sequence length="62" mass="6860">MIITPDVIADAISTAPSWALVALTVPQERLREDARREMAQHVYSALYQPSRADMAAQLPLPL</sequence>
<evidence type="ECO:0000313" key="1">
    <source>
        <dbReference type="EMBL" id="RDE07468.1"/>
    </source>
</evidence>
<dbReference type="Pfam" id="PF20561">
    <property type="entry name" value="DUF6771"/>
    <property type="match status" value="1"/>
</dbReference>
<proteinExistence type="predicted"/>
<organism evidence="1 2">
    <name type="scientific">Sphingomonas aracearum</name>
    <dbReference type="NCBI Taxonomy" id="2283317"/>
    <lineage>
        <taxon>Bacteria</taxon>
        <taxon>Pseudomonadati</taxon>
        <taxon>Pseudomonadota</taxon>
        <taxon>Alphaproteobacteria</taxon>
        <taxon>Sphingomonadales</taxon>
        <taxon>Sphingomonadaceae</taxon>
        <taxon>Sphingomonas</taxon>
    </lineage>
</organism>
<dbReference type="AlphaFoldDB" id="A0A369VYS5"/>
<gene>
    <name evidence="1" type="ORF">DVW87_03705</name>
</gene>
<dbReference type="RefSeq" id="WP_114687048.1">
    <property type="nucleotide sequence ID" value="NZ_QQNB01000001.1"/>
</dbReference>
<dbReference type="Proteomes" id="UP000253918">
    <property type="component" value="Unassembled WGS sequence"/>
</dbReference>
<comment type="caution">
    <text evidence="1">The sequence shown here is derived from an EMBL/GenBank/DDBJ whole genome shotgun (WGS) entry which is preliminary data.</text>
</comment>
<dbReference type="OrthoDB" id="7475273at2"/>
<keyword evidence="2" id="KW-1185">Reference proteome</keyword>
<name>A0A369VYS5_9SPHN</name>
<reference evidence="1 2" key="1">
    <citation type="submission" date="2018-07" db="EMBL/GenBank/DDBJ databases">
        <title>a novel species of Sphingomonas isolated from the rhizosphere soil of Araceae plant.</title>
        <authorList>
            <person name="Zhiyong W."/>
            <person name="Qinglan Z."/>
            <person name="Zhiwei F."/>
            <person name="Ding X."/>
            <person name="Gejiao W."/>
            <person name="Shixue Z."/>
        </authorList>
    </citation>
    <scope>NUCLEOTIDE SEQUENCE [LARGE SCALE GENOMIC DNA]</scope>
    <source>
        <strain evidence="1 2">WZY 27</strain>
    </source>
</reference>
<accession>A0A369VYS5</accession>
<dbReference type="EMBL" id="QQNB01000001">
    <property type="protein sequence ID" value="RDE07468.1"/>
    <property type="molecule type" value="Genomic_DNA"/>
</dbReference>